<feature type="signal peptide" evidence="1">
    <location>
        <begin position="1"/>
        <end position="24"/>
    </location>
</feature>
<keyword evidence="3" id="KW-1185">Reference proteome</keyword>
<dbReference type="RefSeq" id="WP_129180899.1">
    <property type="nucleotide sequence ID" value="NZ_JAGIOG010000001.1"/>
</dbReference>
<dbReference type="EMBL" id="SDPP02000001">
    <property type="protein sequence ID" value="KAA1380437.1"/>
    <property type="molecule type" value="Genomic_DNA"/>
</dbReference>
<gene>
    <name evidence="2" type="ORF">ESP62_004450</name>
</gene>
<name>A0A641ASC6_9ACTN</name>
<accession>A0A641ASC6</accession>
<evidence type="ECO:0000313" key="2">
    <source>
        <dbReference type="EMBL" id="KAA1380437.1"/>
    </source>
</evidence>
<feature type="chain" id="PRO_5039561781" evidence="1">
    <location>
        <begin position="25"/>
        <end position="279"/>
    </location>
</feature>
<reference evidence="2" key="1">
    <citation type="submission" date="2019-09" db="EMBL/GenBank/DDBJ databases">
        <authorList>
            <person name="Li J."/>
        </authorList>
    </citation>
    <scope>NUCLEOTIDE SEQUENCE [LARGE SCALE GENOMIC DNA]</scope>
    <source>
        <strain evidence="2">NRBC 14897</strain>
    </source>
</reference>
<evidence type="ECO:0000313" key="3">
    <source>
        <dbReference type="Proteomes" id="UP001515100"/>
    </source>
</evidence>
<evidence type="ECO:0000256" key="1">
    <source>
        <dbReference type="SAM" id="SignalP"/>
    </source>
</evidence>
<sequence>MNTSILTRSVISLASLAIASVALAATPAAAAPAGVNRDLVLSAAEQARYSSISDEARTLVDVVCGVTENDGLDYYVDPLDERNAADGLLVHAIVNDKTCTFAAFAATESFTTLSGTATLTGIRYPVEQRISVEEPTTIQTSALSGDVFVTTPVDDSDYYDVNIAAAGNAITTTSTTSESNRVVTPKTSQQKAAARKVYDHRLASAKKAYTKAVVKAGSSSSKKAAAKKTYRAKKAAALAAYRASKAGTLTIVVTSKPTTVATPFTLTTDFSRCDRLAKC</sequence>
<keyword evidence="1" id="KW-0732">Signal</keyword>
<comment type="caution">
    <text evidence="2">The sequence shown here is derived from an EMBL/GenBank/DDBJ whole genome shotgun (WGS) entry which is preliminary data.</text>
</comment>
<proteinExistence type="predicted"/>
<protein>
    <submittedName>
        <fullName evidence="2">Uncharacterized protein</fullName>
    </submittedName>
</protein>
<dbReference type="Proteomes" id="UP001515100">
    <property type="component" value="Unassembled WGS sequence"/>
</dbReference>
<organism evidence="2 3">
    <name type="scientific">Aeromicrobium fastidiosum</name>
    <dbReference type="NCBI Taxonomy" id="52699"/>
    <lineage>
        <taxon>Bacteria</taxon>
        <taxon>Bacillati</taxon>
        <taxon>Actinomycetota</taxon>
        <taxon>Actinomycetes</taxon>
        <taxon>Propionibacteriales</taxon>
        <taxon>Nocardioidaceae</taxon>
        <taxon>Aeromicrobium</taxon>
    </lineage>
</organism>
<dbReference type="AlphaFoldDB" id="A0A641ASC6"/>